<proteinExistence type="predicted"/>
<evidence type="ECO:0000313" key="1">
    <source>
        <dbReference type="EMBL" id="CEN43984.1"/>
    </source>
</evidence>
<dbReference type="EMBL" id="CDOI01000057">
    <property type="protein sequence ID" value="CEN43984.1"/>
    <property type="molecule type" value="Genomic_DNA"/>
</dbReference>
<gene>
    <name evidence="1" type="ORF">CCAND38_150019</name>
</gene>
<evidence type="ECO:0000313" key="2">
    <source>
        <dbReference type="Proteomes" id="UP000045051"/>
    </source>
</evidence>
<keyword evidence="2" id="KW-1185">Reference proteome</keyword>
<dbReference type="Proteomes" id="UP000045051">
    <property type="component" value="Unassembled WGS sequence"/>
</dbReference>
<accession>A0A0B7HZG6</accession>
<sequence>MTCFWLSFRKIGLIWNFAISIRFFMAQNTITTKGALIINDKQKRLHYNEN</sequence>
<reference evidence="1 2" key="1">
    <citation type="submission" date="2015-01" db="EMBL/GenBank/DDBJ databases">
        <authorList>
            <person name="Xiang T."/>
            <person name="Song Y."/>
            <person name="Huang L."/>
            <person name="Wang B."/>
            <person name="Wu P."/>
        </authorList>
    </citation>
    <scope>NUCLEOTIDE SEQUENCE [LARGE SCALE GENOMIC DNA]</scope>
    <source>
        <strain evidence="1 2">CcD38</strain>
    </source>
</reference>
<name>A0A0B7HZG6_9FLAO</name>
<dbReference type="AlphaFoldDB" id="A0A0B7HZG6"/>
<organism evidence="1 2">
    <name type="scientific">Capnocytophaga canis</name>
    <dbReference type="NCBI Taxonomy" id="1848903"/>
    <lineage>
        <taxon>Bacteria</taxon>
        <taxon>Pseudomonadati</taxon>
        <taxon>Bacteroidota</taxon>
        <taxon>Flavobacteriia</taxon>
        <taxon>Flavobacteriales</taxon>
        <taxon>Flavobacteriaceae</taxon>
        <taxon>Capnocytophaga</taxon>
    </lineage>
</organism>
<protein>
    <submittedName>
        <fullName evidence="1">Uncharacterized protein</fullName>
    </submittedName>
</protein>